<protein>
    <recommendedName>
        <fullName evidence="10">TonB-dependent receptor plug domain-containing protein</fullName>
    </recommendedName>
</protein>
<keyword evidence="3 7" id="KW-1134">Transmembrane beta strand</keyword>
<evidence type="ECO:0000256" key="2">
    <source>
        <dbReference type="ARBA" id="ARBA00022448"/>
    </source>
</evidence>
<dbReference type="Proteomes" id="UP000033618">
    <property type="component" value="Unassembled WGS sequence"/>
</dbReference>
<evidence type="ECO:0008006" key="10">
    <source>
        <dbReference type="Google" id="ProtNLM"/>
    </source>
</evidence>
<accession>A0A0F5JSY7</accession>
<reference evidence="8 9" key="1">
    <citation type="submission" date="2015-03" db="EMBL/GenBank/DDBJ databases">
        <title>Draft Genome Sequence of Burkholderia andropogonis type strain ICMP2807, isolated from Sorghum bicolor.</title>
        <authorList>
            <person name="Lopes-Santos L."/>
            <person name="Castro D.B."/>
            <person name="Ottoboni L.M."/>
            <person name="Park D."/>
            <person name="Weirc B.S."/>
            <person name="Destefano S.A."/>
        </authorList>
    </citation>
    <scope>NUCLEOTIDE SEQUENCE [LARGE SCALE GENOMIC DNA]</scope>
    <source>
        <strain evidence="8 9">ICMP2807</strain>
    </source>
</reference>
<keyword evidence="4 7" id="KW-0812">Transmembrane</keyword>
<sequence>MEAFERVELLKGLSGFMYGFGSPGGIVNYVLKRPTEKRFTTLTAGYESDGVFAEKLDTGGRAGPNAQLGYR</sequence>
<dbReference type="GO" id="GO:0015344">
    <property type="term" value="F:siderophore uptake transmembrane transporter activity"/>
    <property type="evidence" value="ECO:0007669"/>
    <property type="project" value="TreeGrafter"/>
</dbReference>
<dbReference type="SUPFAM" id="SSF56935">
    <property type="entry name" value="Porins"/>
    <property type="match status" value="1"/>
</dbReference>
<keyword evidence="6 7" id="KW-0998">Cell outer membrane</keyword>
<dbReference type="InterPro" id="IPR039426">
    <property type="entry name" value="TonB-dep_rcpt-like"/>
</dbReference>
<organism evidence="8 9">
    <name type="scientific">Robbsia andropogonis</name>
    <dbReference type="NCBI Taxonomy" id="28092"/>
    <lineage>
        <taxon>Bacteria</taxon>
        <taxon>Pseudomonadati</taxon>
        <taxon>Pseudomonadota</taxon>
        <taxon>Betaproteobacteria</taxon>
        <taxon>Burkholderiales</taxon>
        <taxon>Burkholderiaceae</taxon>
        <taxon>Robbsia</taxon>
    </lineage>
</organism>
<feature type="non-terminal residue" evidence="8">
    <location>
        <position position="71"/>
    </location>
</feature>
<evidence type="ECO:0000256" key="6">
    <source>
        <dbReference type="ARBA" id="ARBA00023237"/>
    </source>
</evidence>
<evidence type="ECO:0000256" key="4">
    <source>
        <dbReference type="ARBA" id="ARBA00022692"/>
    </source>
</evidence>
<evidence type="ECO:0000256" key="7">
    <source>
        <dbReference type="PROSITE-ProRule" id="PRU01360"/>
    </source>
</evidence>
<dbReference type="STRING" id="28092.WM40_27445"/>
<evidence type="ECO:0000256" key="3">
    <source>
        <dbReference type="ARBA" id="ARBA00022452"/>
    </source>
</evidence>
<dbReference type="PROSITE" id="PS52016">
    <property type="entry name" value="TONB_DEPENDENT_REC_3"/>
    <property type="match status" value="1"/>
</dbReference>
<dbReference type="PANTHER" id="PTHR32552:SF82">
    <property type="entry name" value="FCUA PROTEIN"/>
    <property type="match status" value="1"/>
</dbReference>
<dbReference type="InterPro" id="IPR036942">
    <property type="entry name" value="Beta-barrel_TonB_sf"/>
</dbReference>
<comment type="subcellular location">
    <subcellularLocation>
        <location evidence="1 7">Cell outer membrane</location>
        <topology evidence="1 7">Multi-pass membrane protein</topology>
    </subcellularLocation>
</comment>
<evidence type="ECO:0000256" key="1">
    <source>
        <dbReference type="ARBA" id="ARBA00004571"/>
    </source>
</evidence>
<dbReference type="PANTHER" id="PTHR32552">
    <property type="entry name" value="FERRICHROME IRON RECEPTOR-RELATED"/>
    <property type="match status" value="1"/>
</dbReference>
<keyword evidence="2 7" id="KW-0813">Transport</keyword>
<proteinExistence type="inferred from homology"/>
<comment type="similarity">
    <text evidence="7">Belongs to the TonB-dependent receptor family.</text>
</comment>
<name>A0A0F5JSY7_9BURK</name>
<gene>
    <name evidence="8" type="ORF">WM40_27445</name>
</gene>
<dbReference type="EMBL" id="LAQU01000261">
    <property type="protein sequence ID" value="KKB60740.1"/>
    <property type="molecule type" value="Genomic_DNA"/>
</dbReference>
<dbReference type="Gene3D" id="2.40.170.20">
    <property type="entry name" value="TonB-dependent receptor, beta-barrel domain"/>
    <property type="match status" value="1"/>
</dbReference>
<evidence type="ECO:0000313" key="8">
    <source>
        <dbReference type="EMBL" id="KKB60740.1"/>
    </source>
</evidence>
<dbReference type="AlphaFoldDB" id="A0A0F5JSY7"/>
<evidence type="ECO:0000313" key="9">
    <source>
        <dbReference type="Proteomes" id="UP000033618"/>
    </source>
</evidence>
<comment type="caution">
    <text evidence="8">The sequence shown here is derived from an EMBL/GenBank/DDBJ whole genome shotgun (WGS) entry which is preliminary data.</text>
</comment>
<keyword evidence="9" id="KW-1185">Reference proteome</keyword>
<evidence type="ECO:0000256" key="5">
    <source>
        <dbReference type="ARBA" id="ARBA00023136"/>
    </source>
</evidence>
<dbReference type="GO" id="GO:0009279">
    <property type="term" value="C:cell outer membrane"/>
    <property type="evidence" value="ECO:0007669"/>
    <property type="project" value="UniProtKB-SubCell"/>
</dbReference>
<keyword evidence="5 7" id="KW-0472">Membrane</keyword>